<name>A0ABR3L5A9_9TELE</name>
<dbReference type="Proteomes" id="UP001558613">
    <property type="component" value="Unassembled WGS sequence"/>
</dbReference>
<protein>
    <submittedName>
        <fullName evidence="2">Uncharacterized protein</fullName>
    </submittedName>
</protein>
<comment type="caution">
    <text evidence="2">The sequence shown here is derived from an EMBL/GenBank/DDBJ whole genome shotgun (WGS) entry which is preliminary data.</text>
</comment>
<feature type="compositionally biased region" description="Basic and acidic residues" evidence="1">
    <location>
        <begin position="1"/>
        <end position="13"/>
    </location>
</feature>
<reference evidence="2 3" key="1">
    <citation type="submission" date="2023-09" db="EMBL/GenBank/DDBJ databases">
        <authorList>
            <person name="Wang M."/>
        </authorList>
    </citation>
    <scope>NUCLEOTIDE SEQUENCE [LARGE SCALE GENOMIC DNA]</scope>
    <source>
        <strain evidence="2">GT-2023</strain>
        <tissue evidence="2">Liver</tissue>
    </source>
</reference>
<keyword evidence="3" id="KW-1185">Reference proteome</keyword>
<gene>
    <name evidence="2" type="ORF">QQF64_023482</name>
</gene>
<dbReference type="EMBL" id="JAYMGO010000025">
    <property type="protein sequence ID" value="KAL1248106.1"/>
    <property type="molecule type" value="Genomic_DNA"/>
</dbReference>
<evidence type="ECO:0000313" key="2">
    <source>
        <dbReference type="EMBL" id="KAL1248106.1"/>
    </source>
</evidence>
<proteinExistence type="predicted"/>
<evidence type="ECO:0000256" key="1">
    <source>
        <dbReference type="SAM" id="MobiDB-lite"/>
    </source>
</evidence>
<sequence>MYRHSRDGVESADSKQGNASSAAARPDRLKYEMLVASQSSYQHNVVFHRAHKDKILLFGEMIIDLTMIDSPLRGSKVSLLFCISSSGGDDPVLQMDMKLENVLKILMEHFQPKPEQLQKPSQYSSRITVMKRLGVSMDESQ</sequence>
<feature type="region of interest" description="Disordered" evidence="1">
    <location>
        <begin position="1"/>
        <end position="24"/>
    </location>
</feature>
<accession>A0ABR3L5A9</accession>
<organism evidence="2 3">
    <name type="scientific">Cirrhinus molitorella</name>
    <name type="common">mud carp</name>
    <dbReference type="NCBI Taxonomy" id="172907"/>
    <lineage>
        <taxon>Eukaryota</taxon>
        <taxon>Metazoa</taxon>
        <taxon>Chordata</taxon>
        <taxon>Craniata</taxon>
        <taxon>Vertebrata</taxon>
        <taxon>Euteleostomi</taxon>
        <taxon>Actinopterygii</taxon>
        <taxon>Neopterygii</taxon>
        <taxon>Teleostei</taxon>
        <taxon>Ostariophysi</taxon>
        <taxon>Cypriniformes</taxon>
        <taxon>Cyprinidae</taxon>
        <taxon>Labeoninae</taxon>
        <taxon>Labeonini</taxon>
        <taxon>Cirrhinus</taxon>
    </lineage>
</organism>
<evidence type="ECO:0000313" key="3">
    <source>
        <dbReference type="Proteomes" id="UP001558613"/>
    </source>
</evidence>